<sequence>MITGDRYGRCTFMGPTVLLSTYEHITLFSTSNGVQPISSILLQCAVSREYLRQIRDAAYHCQVEFSGFMFSLSKNDLMIVPPPYESNHR</sequence>
<reference evidence="2" key="1">
    <citation type="journal article" date="2022" name="Mol. Ecol. Resour.">
        <title>The genomes of chicory, endive, great burdock and yacon provide insights into Asteraceae palaeo-polyploidization history and plant inulin production.</title>
        <authorList>
            <person name="Fan W."/>
            <person name="Wang S."/>
            <person name="Wang H."/>
            <person name="Wang A."/>
            <person name="Jiang F."/>
            <person name="Liu H."/>
            <person name="Zhao H."/>
            <person name="Xu D."/>
            <person name="Zhang Y."/>
        </authorList>
    </citation>
    <scope>NUCLEOTIDE SEQUENCE [LARGE SCALE GENOMIC DNA]</scope>
    <source>
        <strain evidence="2">cv. Punajuju</strain>
    </source>
</reference>
<proteinExistence type="predicted"/>
<accession>A0ACB9H0V4</accession>
<evidence type="ECO:0000313" key="2">
    <source>
        <dbReference type="Proteomes" id="UP001055811"/>
    </source>
</evidence>
<dbReference type="EMBL" id="CM042009">
    <property type="protein sequence ID" value="KAI3788810.1"/>
    <property type="molecule type" value="Genomic_DNA"/>
</dbReference>
<keyword evidence="2" id="KW-1185">Reference proteome</keyword>
<protein>
    <submittedName>
        <fullName evidence="1">Uncharacterized protein</fullName>
    </submittedName>
</protein>
<comment type="caution">
    <text evidence="1">The sequence shown here is derived from an EMBL/GenBank/DDBJ whole genome shotgun (WGS) entry which is preliminary data.</text>
</comment>
<dbReference type="Proteomes" id="UP001055811">
    <property type="component" value="Linkage Group LG01"/>
</dbReference>
<organism evidence="1 2">
    <name type="scientific">Cichorium intybus</name>
    <name type="common">Chicory</name>
    <dbReference type="NCBI Taxonomy" id="13427"/>
    <lineage>
        <taxon>Eukaryota</taxon>
        <taxon>Viridiplantae</taxon>
        <taxon>Streptophyta</taxon>
        <taxon>Embryophyta</taxon>
        <taxon>Tracheophyta</taxon>
        <taxon>Spermatophyta</taxon>
        <taxon>Magnoliopsida</taxon>
        <taxon>eudicotyledons</taxon>
        <taxon>Gunneridae</taxon>
        <taxon>Pentapetalae</taxon>
        <taxon>asterids</taxon>
        <taxon>campanulids</taxon>
        <taxon>Asterales</taxon>
        <taxon>Asteraceae</taxon>
        <taxon>Cichorioideae</taxon>
        <taxon>Cichorieae</taxon>
        <taxon>Cichoriinae</taxon>
        <taxon>Cichorium</taxon>
    </lineage>
</organism>
<reference evidence="1 2" key="2">
    <citation type="journal article" date="2022" name="Mol. Ecol. Resour.">
        <title>The genomes of chicory, endive, great burdock and yacon provide insights into Asteraceae paleo-polyploidization history and plant inulin production.</title>
        <authorList>
            <person name="Fan W."/>
            <person name="Wang S."/>
            <person name="Wang H."/>
            <person name="Wang A."/>
            <person name="Jiang F."/>
            <person name="Liu H."/>
            <person name="Zhao H."/>
            <person name="Xu D."/>
            <person name="Zhang Y."/>
        </authorList>
    </citation>
    <scope>NUCLEOTIDE SEQUENCE [LARGE SCALE GENOMIC DNA]</scope>
    <source>
        <strain evidence="2">cv. Punajuju</strain>
        <tissue evidence="1">Leaves</tissue>
    </source>
</reference>
<name>A0ACB9H0V4_CICIN</name>
<gene>
    <name evidence="1" type="ORF">L2E82_01588</name>
</gene>
<evidence type="ECO:0000313" key="1">
    <source>
        <dbReference type="EMBL" id="KAI3788810.1"/>
    </source>
</evidence>